<dbReference type="RefSeq" id="WP_229744751.1">
    <property type="nucleotide sequence ID" value="NZ_BMDX01000015.1"/>
</dbReference>
<accession>A0A8J2XQ76</accession>
<protein>
    <recommendedName>
        <fullName evidence="1">Calcium/calmodulin-dependent protein kinase II association-domain domain-containing protein</fullName>
    </recommendedName>
</protein>
<dbReference type="InterPro" id="IPR016887">
    <property type="entry name" value="UCP028470_steroid_isom-rel"/>
</dbReference>
<dbReference type="PIRSF" id="PIRSF028470">
    <property type="entry name" value="UCP028470"/>
    <property type="match status" value="1"/>
</dbReference>
<sequence length="126" mass="14518">MTKHEINDKDILALFEQWNSALQTGLPSEVVALYCQDAVLLPTISNDVRRSHSEIEDYFELFLARKPVGKIDQCSVRLHGDIAINSGVYTFSFDNEPDVQARFTFVYRNTGNRWMIIEHHSSQMPE</sequence>
<keyword evidence="3" id="KW-1185">Reference proteome</keyword>
<dbReference type="AlphaFoldDB" id="A0A8J2XQ76"/>
<dbReference type="Pfam" id="PF08332">
    <property type="entry name" value="CaMKII_AD"/>
    <property type="match status" value="1"/>
</dbReference>
<dbReference type="SUPFAM" id="SSF54427">
    <property type="entry name" value="NTF2-like"/>
    <property type="match status" value="1"/>
</dbReference>
<dbReference type="InterPro" id="IPR011944">
    <property type="entry name" value="Steroid_delta5-4_isomerase"/>
</dbReference>
<dbReference type="Gene3D" id="3.10.450.50">
    <property type="match status" value="1"/>
</dbReference>
<dbReference type="Proteomes" id="UP000619743">
    <property type="component" value="Unassembled WGS sequence"/>
</dbReference>
<gene>
    <name evidence="2" type="ORF">GCM10011369_27050</name>
</gene>
<dbReference type="InterPro" id="IPR032710">
    <property type="entry name" value="NTF2-like_dom_sf"/>
</dbReference>
<evidence type="ECO:0000313" key="3">
    <source>
        <dbReference type="Proteomes" id="UP000619743"/>
    </source>
</evidence>
<dbReference type="NCBIfam" id="TIGR02246">
    <property type="entry name" value="SgcJ/EcaC family oxidoreductase"/>
    <property type="match status" value="1"/>
</dbReference>
<organism evidence="2 3">
    <name type="scientific">Neiella marina</name>
    <dbReference type="NCBI Taxonomy" id="508461"/>
    <lineage>
        <taxon>Bacteria</taxon>
        <taxon>Pseudomonadati</taxon>
        <taxon>Pseudomonadota</taxon>
        <taxon>Gammaproteobacteria</taxon>
        <taxon>Alteromonadales</taxon>
        <taxon>Echinimonadaceae</taxon>
        <taxon>Neiella</taxon>
    </lineage>
</organism>
<dbReference type="InterPro" id="IPR013543">
    <property type="entry name" value="Ca/CaM-dep_prot_kinase-assoc"/>
</dbReference>
<dbReference type="EMBL" id="BMDX01000015">
    <property type="protein sequence ID" value="GGA83620.1"/>
    <property type="molecule type" value="Genomic_DNA"/>
</dbReference>
<comment type="caution">
    <text evidence="2">The sequence shown here is derived from an EMBL/GenBank/DDBJ whole genome shotgun (WGS) entry which is preliminary data.</text>
</comment>
<proteinExistence type="predicted"/>
<reference evidence="3" key="1">
    <citation type="journal article" date="2019" name="Int. J. Syst. Evol. Microbiol.">
        <title>The Global Catalogue of Microorganisms (GCM) 10K type strain sequencing project: providing services to taxonomists for standard genome sequencing and annotation.</title>
        <authorList>
            <consortium name="The Broad Institute Genomics Platform"/>
            <consortium name="The Broad Institute Genome Sequencing Center for Infectious Disease"/>
            <person name="Wu L."/>
            <person name="Ma J."/>
        </authorList>
    </citation>
    <scope>NUCLEOTIDE SEQUENCE [LARGE SCALE GENOMIC DNA]</scope>
    <source>
        <strain evidence="3">CGMCC 1.10130</strain>
    </source>
</reference>
<evidence type="ECO:0000313" key="2">
    <source>
        <dbReference type="EMBL" id="GGA83620.1"/>
    </source>
</evidence>
<name>A0A8J2XQ76_9GAMM</name>
<feature type="domain" description="Calcium/calmodulin-dependent protein kinase II association-domain" evidence="1">
    <location>
        <begin position="8"/>
        <end position="125"/>
    </location>
</feature>
<evidence type="ECO:0000259" key="1">
    <source>
        <dbReference type="Pfam" id="PF08332"/>
    </source>
</evidence>
<dbReference type="GO" id="GO:0004683">
    <property type="term" value="F:calcium/calmodulin-dependent protein kinase activity"/>
    <property type="evidence" value="ECO:0007669"/>
    <property type="project" value="InterPro"/>
</dbReference>
<dbReference type="GO" id="GO:0005516">
    <property type="term" value="F:calmodulin binding"/>
    <property type="evidence" value="ECO:0007669"/>
    <property type="project" value="InterPro"/>
</dbReference>